<dbReference type="OrthoDB" id="9784262at2"/>
<dbReference type="InterPro" id="IPR017900">
    <property type="entry name" value="4Fe4S_Fe_S_CS"/>
</dbReference>
<dbReference type="PANTHER" id="PTHR30176:SF3">
    <property type="entry name" value="FERREDOXIN-TYPE PROTEIN NAPH"/>
    <property type="match status" value="1"/>
</dbReference>
<dbReference type="PANTHER" id="PTHR30176">
    <property type="entry name" value="FERREDOXIN-TYPE PROTEIN NAPH"/>
    <property type="match status" value="1"/>
</dbReference>
<keyword evidence="11" id="KW-1185">Reference proteome</keyword>
<dbReference type="KEGG" id="cha:CHAB381_1718"/>
<dbReference type="InterPro" id="IPR051684">
    <property type="entry name" value="Electron_Trans/Redox"/>
</dbReference>
<dbReference type="GO" id="GO:0005886">
    <property type="term" value="C:plasma membrane"/>
    <property type="evidence" value="ECO:0007669"/>
    <property type="project" value="TreeGrafter"/>
</dbReference>
<dbReference type="RefSeq" id="WP_012109537.1">
    <property type="nucleotide sequence ID" value="NC_009714.1"/>
</dbReference>
<keyword evidence="5" id="KW-0249">Electron transport</keyword>
<keyword evidence="3" id="KW-0479">Metal-binding</keyword>
<evidence type="ECO:0000256" key="2">
    <source>
        <dbReference type="ARBA" id="ARBA00022485"/>
    </source>
</evidence>
<feature type="transmembrane region" description="Helical" evidence="8">
    <location>
        <begin position="119"/>
        <end position="137"/>
    </location>
</feature>
<dbReference type="PROSITE" id="PS51379">
    <property type="entry name" value="4FE4S_FER_2"/>
    <property type="match status" value="2"/>
</dbReference>
<keyword evidence="7" id="KW-0411">Iron-sulfur</keyword>
<keyword evidence="8" id="KW-1133">Transmembrane helix</keyword>
<keyword evidence="1" id="KW-0813">Transport</keyword>
<dbReference type="Pfam" id="PF12801">
    <property type="entry name" value="Fer4_5"/>
    <property type="match status" value="2"/>
</dbReference>
<evidence type="ECO:0000259" key="9">
    <source>
        <dbReference type="PROSITE" id="PS51379"/>
    </source>
</evidence>
<feature type="transmembrane region" description="Helical" evidence="8">
    <location>
        <begin position="149"/>
        <end position="171"/>
    </location>
</feature>
<reference evidence="11" key="1">
    <citation type="submission" date="2007-07" db="EMBL/GenBank/DDBJ databases">
        <title>Complete genome sequence of Campylobacter hominis ATCC BAA-381, a commensal isolated from the human gastrointestinal tract.</title>
        <authorList>
            <person name="Fouts D.E."/>
            <person name="Mongodin E.F."/>
            <person name="Puiu D."/>
            <person name="Sebastian Y."/>
            <person name="Miller W.G."/>
            <person name="Mandrell R.E."/>
            <person name="Nelson K.E."/>
        </authorList>
    </citation>
    <scope>NUCLEOTIDE SEQUENCE [LARGE SCALE GENOMIC DNA]</scope>
    <source>
        <strain evidence="11">ATCC BAA-381 / LMG 19568 / NCTC 13146 / CH001A</strain>
    </source>
</reference>
<keyword evidence="6" id="KW-0408">Iron</keyword>
<dbReference type="Proteomes" id="UP000002407">
    <property type="component" value="Chromosome"/>
</dbReference>
<dbReference type="InterPro" id="IPR011886">
    <property type="entry name" value="NapH_MauN"/>
</dbReference>
<keyword evidence="2" id="KW-0004">4Fe-4S</keyword>
<dbReference type="NCBIfam" id="TIGR02163">
    <property type="entry name" value="napH"/>
    <property type="match status" value="1"/>
</dbReference>
<protein>
    <submittedName>
        <fullName evidence="10">Quinol dehydrogenase membrane component</fullName>
    </submittedName>
</protein>
<evidence type="ECO:0000256" key="8">
    <source>
        <dbReference type="SAM" id="Phobius"/>
    </source>
</evidence>
<dbReference type="Gene3D" id="3.30.70.20">
    <property type="match status" value="1"/>
</dbReference>
<name>A7I3Y9_CAMHC</name>
<evidence type="ECO:0000256" key="7">
    <source>
        <dbReference type="ARBA" id="ARBA00023014"/>
    </source>
</evidence>
<evidence type="ECO:0000313" key="11">
    <source>
        <dbReference type="Proteomes" id="UP000002407"/>
    </source>
</evidence>
<feature type="domain" description="4Fe-4S ferredoxin-type" evidence="9">
    <location>
        <begin position="227"/>
        <end position="255"/>
    </location>
</feature>
<keyword evidence="8" id="KW-0472">Membrane</keyword>
<organism evidence="10 11">
    <name type="scientific">Campylobacter hominis (strain ATCC BAA-381 / DSM 21671 / CCUG 45161 / LMG 19568 / NCTC 13146 / CH001A)</name>
    <dbReference type="NCBI Taxonomy" id="360107"/>
    <lineage>
        <taxon>Bacteria</taxon>
        <taxon>Pseudomonadati</taxon>
        <taxon>Campylobacterota</taxon>
        <taxon>Epsilonproteobacteria</taxon>
        <taxon>Campylobacterales</taxon>
        <taxon>Campylobacteraceae</taxon>
        <taxon>Campylobacter</taxon>
    </lineage>
</organism>
<proteinExistence type="predicted"/>
<dbReference type="STRING" id="360107.CHAB381_1718"/>
<keyword evidence="8" id="KW-0812">Transmembrane</keyword>
<dbReference type="Pfam" id="PF13237">
    <property type="entry name" value="Fer4_10"/>
    <property type="match status" value="1"/>
</dbReference>
<dbReference type="InterPro" id="IPR017896">
    <property type="entry name" value="4Fe4S_Fe-S-bd"/>
</dbReference>
<keyword evidence="4" id="KW-0677">Repeat</keyword>
<accession>A7I3Y9</accession>
<dbReference type="AlphaFoldDB" id="A7I3Y9"/>
<feature type="domain" description="4Fe-4S ferredoxin-type" evidence="9">
    <location>
        <begin position="196"/>
        <end position="226"/>
    </location>
</feature>
<dbReference type="SUPFAM" id="SSF54862">
    <property type="entry name" value="4Fe-4S ferredoxins"/>
    <property type="match status" value="1"/>
</dbReference>
<feature type="transmembrane region" description="Helical" evidence="8">
    <location>
        <begin position="49"/>
        <end position="77"/>
    </location>
</feature>
<sequence>MKINFIRRVVTLSILTLFLLGNFKIYEILVGDLSSSVLFGKISLSDPFAVLQIIFTGVGVGASAISGALIVLIFYALIAPRAFCGWVCPVNLITDFANFIRKKFGFYENFIKISPKFRYLTLILSLIMSSALGIQAFDNISQVGALTRSIVFLSADFFGIFIVIFAIDCFLGERLICSNICPLGAFYAFVGKFSLIRIFHTSENCTKCMKCKAVCPEKQVLEQIAKKDFKISSECISCGRCVDVCEDNALNFNIQNLKEKK</sequence>
<evidence type="ECO:0000256" key="6">
    <source>
        <dbReference type="ARBA" id="ARBA00023004"/>
    </source>
</evidence>
<dbReference type="NCBIfam" id="NF007013">
    <property type="entry name" value="PRK09477.1"/>
    <property type="match status" value="1"/>
</dbReference>
<evidence type="ECO:0000256" key="4">
    <source>
        <dbReference type="ARBA" id="ARBA00022737"/>
    </source>
</evidence>
<evidence type="ECO:0000256" key="1">
    <source>
        <dbReference type="ARBA" id="ARBA00022448"/>
    </source>
</evidence>
<evidence type="ECO:0000256" key="3">
    <source>
        <dbReference type="ARBA" id="ARBA00022723"/>
    </source>
</evidence>
<evidence type="ECO:0000313" key="10">
    <source>
        <dbReference type="EMBL" id="ABS51669.1"/>
    </source>
</evidence>
<dbReference type="EMBL" id="CP000776">
    <property type="protein sequence ID" value="ABS51669.1"/>
    <property type="molecule type" value="Genomic_DNA"/>
</dbReference>
<dbReference type="GO" id="GO:0046872">
    <property type="term" value="F:metal ion binding"/>
    <property type="evidence" value="ECO:0007669"/>
    <property type="project" value="UniProtKB-KW"/>
</dbReference>
<dbReference type="eggNOG" id="COG0348">
    <property type="taxonomic scope" value="Bacteria"/>
</dbReference>
<dbReference type="HOGENOM" id="CLU_066585_1_0_7"/>
<dbReference type="GO" id="GO:0051539">
    <property type="term" value="F:4 iron, 4 sulfur cluster binding"/>
    <property type="evidence" value="ECO:0007669"/>
    <property type="project" value="UniProtKB-KW"/>
</dbReference>
<evidence type="ECO:0000256" key="5">
    <source>
        <dbReference type="ARBA" id="ARBA00022982"/>
    </source>
</evidence>
<dbReference type="PROSITE" id="PS00198">
    <property type="entry name" value="4FE4S_FER_1"/>
    <property type="match status" value="1"/>
</dbReference>
<gene>
    <name evidence="10" type="ordered locus">CHAB381_1718</name>
</gene>